<reference evidence="1" key="1">
    <citation type="submission" date="2019-06" db="EMBL/GenBank/DDBJ databases">
        <title>Genomics analysis of Aphanomyces spp. identifies a new class of oomycete effector associated with host adaptation.</title>
        <authorList>
            <person name="Gaulin E."/>
        </authorList>
    </citation>
    <scope>NUCLEOTIDE SEQUENCE</scope>
    <source>
        <strain evidence="1">CBS 578.67</strain>
    </source>
</reference>
<comment type="caution">
    <text evidence="1">The sequence shown here is derived from an EMBL/GenBank/DDBJ whole genome shotgun (WGS) entry which is preliminary data.</text>
</comment>
<name>A0A6A4XVZ0_9STRA</name>
<accession>A0A6A4XVZ0</accession>
<sequence length="107" mass="12350">SAMVSEIKAYREPSAMELKHLDQFLAKSESNSAISIIQQAIDILQDEFNDESEQDIALAFNVMGDEKKAAMFIRMKGVVRDIWLRHHISLLVMNEKELYEKHKKANE</sequence>
<organism evidence="1">
    <name type="scientific">Aphanomyces stellatus</name>
    <dbReference type="NCBI Taxonomy" id="120398"/>
    <lineage>
        <taxon>Eukaryota</taxon>
        <taxon>Sar</taxon>
        <taxon>Stramenopiles</taxon>
        <taxon>Oomycota</taxon>
        <taxon>Saprolegniomycetes</taxon>
        <taxon>Saprolegniales</taxon>
        <taxon>Verrucalvaceae</taxon>
        <taxon>Aphanomyces</taxon>
    </lineage>
</organism>
<dbReference type="EMBL" id="VJMH01006866">
    <property type="protein sequence ID" value="KAF0687755.1"/>
    <property type="molecule type" value="Genomic_DNA"/>
</dbReference>
<dbReference type="OrthoDB" id="118608at2759"/>
<gene>
    <name evidence="1" type="ORF">As57867_020463</name>
</gene>
<protein>
    <submittedName>
        <fullName evidence="1">Uncharacterized protein</fullName>
    </submittedName>
</protein>
<proteinExistence type="predicted"/>
<dbReference type="AlphaFoldDB" id="A0A6A4XVZ0"/>
<evidence type="ECO:0000313" key="1">
    <source>
        <dbReference type="EMBL" id="KAF0687755.1"/>
    </source>
</evidence>
<feature type="non-terminal residue" evidence="1">
    <location>
        <position position="1"/>
    </location>
</feature>